<accession>A0ABU3EF22</accession>
<feature type="region of interest" description="Disordered" evidence="1">
    <location>
        <begin position="41"/>
        <end position="73"/>
    </location>
</feature>
<dbReference type="RefSeq" id="WP_311759128.1">
    <property type="nucleotide sequence ID" value="NZ_JAVRQI010000006.1"/>
</dbReference>
<evidence type="ECO:0000256" key="1">
    <source>
        <dbReference type="SAM" id="MobiDB-lite"/>
    </source>
</evidence>
<reference evidence="3" key="1">
    <citation type="submission" date="2023-07" db="EMBL/GenBank/DDBJ databases">
        <title>Characterization of two Paracoccaceae strains isolated from Phycosphere and proposal of Xinfangfangia lacusdiani sp. nov.</title>
        <authorList>
            <person name="Deng Y."/>
            <person name="Zhang Y.Q."/>
        </authorList>
    </citation>
    <scope>NUCLEOTIDE SEQUENCE [LARGE SCALE GENOMIC DNA]</scope>
    <source>
        <strain evidence="3">CPCC 101403</strain>
    </source>
</reference>
<evidence type="ECO:0000313" key="3">
    <source>
        <dbReference type="Proteomes" id="UP001251085"/>
    </source>
</evidence>
<protein>
    <submittedName>
        <fullName evidence="2">Uncharacterized protein</fullName>
    </submittedName>
</protein>
<sequence length="73" mass="8237">MRDEILPFCLGIAAGFLLKSVCDQARYRTFPDTALTKVRDAGRRQMTTPPRNWDMVDEQGDESFPASDPPGNY</sequence>
<proteinExistence type="predicted"/>
<evidence type="ECO:0000313" key="2">
    <source>
        <dbReference type="EMBL" id="MDT1062030.1"/>
    </source>
</evidence>
<gene>
    <name evidence="2" type="ORF">RM190_09195</name>
</gene>
<organism evidence="2 3">
    <name type="scientific">Paracoccus broussonetiae</name>
    <dbReference type="NCBI Taxonomy" id="3075834"/>
    <lineage>
        <taxon>Bacteria</taxon>
        <taxon>Pseudomonadati</taxon>
        <taxon>Pseudomonadota</taxon>
        <taxon>Alphaproteobacteria</taxon>
        <taxon>Rhodobacterales</taxon>
        <taxon>Paracoccaceae</taxon>
        <taxon>Paracoccus</taxon>
    </lineage>
</organism>
<dbReference type="Proteomes" id="UP001251085">
    <property type="component" value="Unassembled WGS sequence"/>
</dbReference>
<comment type="caution">
    <text evidence="2">The sequence shown here is derived from an EMBL/GenBank/DDBJ whole genome shotgun (WGS) entry which is preliminary data.</text>
</comment>
<dbReference type="EMBL" id="JAVRQI010000006">
    <property type="protein sequence ID" value="MDT1062030.1"/>
    <property type="molecule type" value="Genomic_DNA"/>
</dbReference>
<name>A0ABU3EF22_9RHOB</name>
<keyword evidence="3" id="KW-1185">Reference proteome</keyword>